<dbReference type="AlphaFoldDB" id="A0A169QL05"/>
<feature type="compositionally biased region" description="Basic residues" evidence="2">
    <location>
        <begin position="88"/>
        <end position="106"/>
    </location>
</feature>
<evidence type="ECO:0000256" key="2">
    <source>
        <dbReference type="SAM" id="MobiDB-lite"/>
    </source>
</evidence>
<gene>
    <name evidence="3" type="ORF">MPPM_0457</name>
</gene>
<feature type="compositionally biased region" description="Basic and acidic residues" evidence="2">
    <location>
        <begin position="1"/>
        <end position="19"/>
    </location>
</feature>
<organism evidence="3 4">
    <name type="scientific">Methylorubrum populi</name>
    <dbReference type="NCBI Taxonomy" id="223967"/>
    <lineage>
        <taxon>Bacteria</taxon>
        <taxon>Pseudomonadati</taxon>
        <taxon>Pseudomonadota</taxon>
        <taxon>Alphaproteobacteria</taxon>
        <taxon>Hyphomicrobiales</taxon>
        <taxon>Methylobacteriaceae</taxon>
        <taxon>Methylorubrum</taxon>
    </lineage>
</organism>
<dbReference type="EMBL" id="AP014809">
    <property type="protein sequence ID" value="BAU89062.1"/>
    <property type="molecule type" value="Genomic_DNA"/>
</dbReference>
<evidence type="ECO:0000313" key="4">
    <source>
        <dbReference type="Proteomes" id="UP000218288"/>
    </source>
</evidence>
<evidence type="ECO:0000313" key="3">
    <source>
        <dbReference type="EMBL" id="BAU89062.1"/>
    </source>
</evidence>
<dbReference type="SUPFAM" id="SSF56349">
    <property type="entry name" value="DNA breaking-rejoining enzymes"/>
    <property type="match status" value="1"/>
</dbReference>
<dbReference type="RefSeq" id="WP_096483518.1">
    <property type="nucleotide sequence ID" value="NZ_AP014809.1"/>
</dbReference>
<proteinExistence type="predicted"/>
<dbReference type="GO" id="GO:0015074">
    <property type="term" value="P:DNA integration"/>
    <property type="evidence" value="ECO:0007669"/>
    <property type="project" value="InterPro"/>
</dbReference>
<feature type="region of interest" description="Disordered" evidence="2">
    <location>
        <begin position="357"/>
        <end position="402"/>
    </location>
</feature>
<dbReference type="Gene3D" id="1.10.443.10">
    <property type="entry name" value="Intergrase catalytic core"/>
    <property type="match status" value="1"/>
</dbReference>
<accession>A0A169QL05</accession>
<dbReference type="GO" id="GO:0006310">
    <property type="term" value="P:DNA recombination"/>
    <property type="evidence" value="ECO:0007669"/>
    <property type="project" value="UniProtKB-KW"/>
</dbReference>
<dbReference type="GO" id="GO:0003677">
    <property type="term" value="F:DNA binding"/>
    <property type="evidence" value="ECO:0007669"/>
    <property type="project" value="InterPro"/>
</dbReference>
<dbReference type="OrthoDB" id="8272756at2"/>
<dbReference type="InterPro" id="IPR011010">
    <property type="entry name" value="DNA_brk_join_enz"/>
</dbReference>
<reference evidence="3 4" key="1">
    <citation type="journal article" date="2016" name="Genome Announc.">
        <title>Complete Genome Sequence of Methylobacterium populi P-1M, Isolated from Pink-Pigmented Household Biofilm.</title>
        <authorList>
            <person name="Morohoshi T."/>
            <person name="Ikeda T."/>
        </authorList>
    </citation>
    <scope>NUCLEOTIDE SEQUENCE [LARGE SCALE GENOMIC DNA]</scope>
    <source>
        <strain evidence="3 4">P-1M</strain>
    </source>
</reference>
<protein>
    <submittedName>
        <fullName evidence="3">Phage integrase family protein</fullName>
    </submittedName>
</protein>
<feature type="region of interest" description="Disordered" evidence="2">
    <location>
        <begin position="305"/>
        <end position="341"/>
    </location>
</feature>
<keyword evidence="1" id="KW-0233">DNA recombination</keyword>
<feature type="region of interest" description="Disordered" evidence="2">
    <location>
        <begin position="85"/>
        <end position="107"/>
    </location>
</feature>
<feature type="region of interest" description="Disordered" evidence="2">
    <location>
        <begin position="1"/>
        <end position="26"/>
    </location>
</feature>
<evidence type="ECO:0000256" key="1">
    <source>
        <dbReference type="ARBA" id="ARBA00023172"/>
    </source>
</evidence>
<dbReference type="Proteomes" id="UP000218288">
    <property type="component" value="Chromosome"/>
</dbReference>
<feature type="compositionally biased region" description="Basic and acidic residues" evidence="2">
    <location>
        <begin position="369"/>
        <end position="386"/>
    </location>
</feature>
<dbReference type="InterPro" id="IPR013762">
    <property type="entry name" value="Integrase-like_cat_sf"/>
</dbReference>
<name>A0A169QL05_9HYPH</name>
<sequence length="402" mass="43985">MKPQAKPETHEAYLHGGERHLRRARSTHPDIADRAEALVTSIETDPGVLVTRTVCLYRAQIAAMLRSLVPDDPGRRDALHARVEAALQRRRGRPDRPRTASRKRRSVPADEVRRLLAALAERVWANPAERAPAMLALAVFVHSRIGHRPIEGGDARLEGTWLVLRNAKANADRAGAPERRLDLGAMSPLVRRAICAYLRLRDEMVGRYGDYDGWYRAAAEQLGRLCEGLGIARVAFTSLRHVALATWKRAGLAPWVIAALAGHASDRSAPRYYAEAGSGWAVDGLPRADLVRVLLLEERAALRAERRVGASSPPGTGEDLSDLPPIAPPPRPAAGARSHREGDSLWADYAARQRARAEQVLGGIGTRTPSRENDRAPVKKDGDVISREPGIAETAAKMSQHL</sequence>